<accession>A0A9X3CHA6</accession>
<dbReference type="AlphaFoldDB" id="A0A9X3CHA6"/>
<dbReference type="PANTHER" id="PTHR30537:SF26">
    <property type="entry name" value="GLYCINE CLEAVAGE SYSTEM TRANSCRIPTIONAL ACTIVATOR"/>
    <property type="match status" value="1"/>
</dbReference>
<protein>
    <submittedName>
        <fullName evidence="6">LysR family transcriptional regulator</fullName>
    </submittedName>
</protein>
<name>A0A9X3CHA6_9VIBR</name>
<dbReference type="Gene3D" id="1.10.10.10">
    <property type="entry name" value="Winged helix-like DNA-binding domain superfamily/Winged helix DNA-binding domain"/>
    <property type="match status" value="1"/>
</dbReference>
<dbReference type="Gene3D" id="3.40.190.10">
    <property type="entry name" value="Periplasmic binding protein-like II"/>
    <property type="match status" value="2"/>
</dbReference>
<keyword evidence="7" id="KW-1185">Reference proteome</keyword>
<evidence type="ECO:0000256" key="3">
    <source>
        <dbReference type="ARBA" id="ARBA00023125"/>
    </source>
</evidence>
<comment type="similarity">
    <text evidence="1">Belongs to the LysR transcriptional regulatory family.</text>
</comment>
<sequence>MNAYPSLPYSHNGLKVFESVARLMSFTLAADELNVTQSAVSRQVKQLEDDLNASLIIRKHRSIELTLQGLQLFQALRENFSKLESLIASWQAPEHKRIVIKATLSYATRILISKVQDLNKLYPDYEIVIIPCIEEDESLNTPDYDLLIFHTKLRDHYENKPNMFFLREEFMAPVCAASSVTESTTIDTILKMPRLHPTLDHHDWKMWTSQIDYKETTPARNTTFFTLDLALSACLSGQGVTVTDLLLIQQELEREFFYCPENASVQYSAWRYYGHQRTQSQVIDDIIEWLKEETAQELQRLRQMARKHNWGGVLRDS</sequence>
<feature type="domain" description="HTH lysR-type" evidence="5">
    <location>
        <begin position="12"/>
        <end position="66"/>
    </location>
</feature>
<dbReference type="PANTHER" id="PTHR30537">
    <property type="entry name" value="HTH-TYPE TRANSCRIPTIONAL REGULATOR"/>
    <property type="match status" value="1"/>
</dbReference>
<dbReference type="FunFam" id="1.10.10.10:FF:000001">
    <property type="entry name" value="LysR family transcriptional regulator"/>
    <property type="match status" value="1"/>
</dbReference>
<dbReference type="RefSeq" id="WP_265688851.1">
    <property type="nucleotide sequence ID" value="NZ_JAKRRX010000140.1"/>
</dbReference>
<proteinExistence type="inferred from homology"/>
<dbReference type="InterPro" id="IPR058163">
    <property type="entry name" value="LysR-type_TF_proteobact-type"/>
</dbReference>
<organism evidence="6 7">
    <name type="scientific">Vibrio paucivorans</name>
    <dbReference type="NCBI Taxonomy" id="2829489"/>
    <lineage>
        <taxon>Bacteria</taxon>
        <taxon>Pseudomonadati</taxon>
        <taxon>Pseudomonadota</taxon>
        <taxon>Gammaproteobacteria</taxon>
        <taxon>Vibrionales</taxon>
        <taxon>Vibrionaceae</taxon>
        <taxon>Vibrio</taxon>
    </lineage>
</organism>
<evidence type="ECO:0000313" key="6">
    <source>
        <dbReference type="EMBL" id="MCW8335761.1"/>
    </source>
</evidence>
<keyword evidence="3" id="KW-0238">DNA-binding</keyword>
<dbReference type="InterPro" id="IPR036388">
    <property type="entry name" value="WH-like_DNA-bd_sf"/>
</dbReference>
<keyword evidence="4" id="KW-0804">Transcription</keyword>
<dbReference type="InterPro" id="IPR036390">
    <property type="entry name" value="WH_DNA-bd_sf"/>
</dbReference>
<evidence type="ECO:0000256" key="2">
    <source>
        <dbReference type="ARBA" id="ARBA00023015"/>
    </source>
</evidence>
<dbReference type="SUPFAM" id="SSF46785">
    <property type="entry name" value="Winged helix' DNA-binding domain"/>
    <property type="match status" value="1"/>
</dbReference>
<gene>
    <name evidence="6" type="ORF">MD483_18280</name>
</gene>
<evidence type="ECO:0000313" key="7">
    <source>
        <dbReference type="Proteomes" id="UP001155586"/>
    </source>
</evidence>
<keyword evidence="2" id="KW-0805">Transcription regulation</keyword>
<dbReference type="EMBL" id="JAKRRX010000140">
    <property type="protein sequence ID" value="MCW8335761.1"/>
    <property type="molecule type" value="Genomic_DNA"/>
</dbReference>
<reference evidence="6" key="1">
    <citation type="submission" date="2022-02" db="EMBL/GenBank/DDBJ databases">
        <title>Vibrio sp. nov., a new bacterium isolated from Bohai sea, China.</title>
        <authorList>
            <person name="Yuan Y."/>
        </authorList>
    </citation>
    <scope>NUCLEOTIDE SEQUENCE</scope>
    <source>
        <strain evidence="6">DBSS07</strain>
    </source>
</reference>
<evidence type="ECO:0000256" key="4">
    <source>
        <dbReference type="ARBA" id="ARBA00023163"/>
    </source>
</evidence>
<dbReference type="PRINTS" id="PR00039">
    <property type="entry name" value="HTHLYSR"/>
</dbReference>
<comment type="caution">
    <text evidence="6">The sequence shown here is derived from an EMBL/GenBank/DDBJ whole genome shotgun (WGS) entry which is preliminary data.</text>
</comment>
<dbReference type="Proteomes" id="UP001155586">
    <property type="component" value="Unassembled WGS sequence"/>
</dbReference>
<dbReference type="GO" id="GO:0043565">
    <property type="term" value="F:sequence-specific DNA binding"/>
    <property type="evidence" value="ECO:0007669"/>
    <property type="project" value="TreeGrafter"/>
</dbReference>
<dbReference type="InterPro" id="IPR000847">
    <property type="entry name" value="LysR_HTH_N"/>
</dbReference>
<dbReference type="GO" id="GO:0003700">
    <property type="term" value="F:DNA-binding transcription factor activity"/>
    <property type="evidence" value="ECO:0007669"/>
    <property type="project" value="InterPro"/>
</dbReference>
<dbReference type="InterPro" id="IPR005119">
    <property type="entry name" value="LysR_subst-bd"/>
</dbReference>
<evidence type="ECO:0000259" key="5">
    <source>
        <dbReference type="PROSITE" id="PS50931"/>
    </source>
</evidence>
<dbReference type="PROSITE" id="PS50931">
    <property type="entry name" value="HTH_LYSR"/>
    <property type="match status" value="1"/>
</dbReference>
<dbReference type="Pfam" id="PF03466">
    <property type="entry name" value="LysR_substrate"/>
    <property type="match status" value="1"/>
</dbReference>
<dbReference type="GO" id="GO:0006351">
    <property type="term" value="P:DNA-templated transcription"/>
    <property type="evidence" value="ECO:0007669"/>
    <property type="project" value="TreeGrafter"/>
</dbReference>
<dbReference type="Pfam" id="PF00126">
    <property type="entry name" value="HTH_1"/>
    <property type="match status" value="1"/>
</dbReference>
<dbReference type="SUPFAM" id="SSF53850">
    <property type="entry name" value="Periplasmic binding protein-like II"/>
    <property type="match status" value="1"/>
</dbReference>
<evidence type="ECO:0000256" key="1">
    <source>
        <dbReference type="ARBA" id="ARBA00009437"/>
    </source>
</evidence>